<organism evidence="1 2">
    <name type="scientific">Scheffersomyces spartinae</name>
    <dbReference type="NCBI Taxonomy" id="45513"/>
    <lineage>
        <taxon>Eukaryota</taxon>
        <taxon>Fungi</taxon>
        <taxon>Dikarya</taxon>
        <taxon>Ascomycota</taxon>
        <taxon>Saccharomycotina</taxon>
        <taxon>Pichiomycetes</taxon>
        <taxon>Debaryomycetaceae</taxon>
        <taxon>Scheffersomyces</taxon>
    </lineage>
</organism>
<evidence type="ECO:0000313" key="2">
    <source>
        <dbReference type="Proteomes" id="UP000790833"/>
    </source>
</evidence>
<sequence length="186" mass="20579">MSFSGELDPKVIPTSAPAVPKLVPVFFVNVKTSLDPETIFKKSATNSSLTLATIVNGTVTTVPNDLGLEFELSDIKGYDDLRTNNTIGMARLDCKFYAKTPNGTGVHFTYPGVVHFTDDVLAVLGGKASSCTFEDNYVTNNPKFEFDDTIEEKYKWVAKENFIGKGRFARGEDGALYVQYYTYVLR</sequence>
<protein>
    <submittedName>
        <fullName evidence="1">Uncharacterized protein</fullName>
    </submittedName>
</protein>
<proteinExistence type="predicted"/>
<dbReference type="Gene3D" id="2.40.160.20">
    <property type="match status" value="1"/>
</dbReference>
<dbReference type="GeneID" id="66115559"/>
<name>A0A9P7VDG0_9ASCO</name>
<dbReference type="AlphaFoldDB" id="A0A9P7VDG0"/>
<dbReference type="OrthoDB" id="2544694at2759"/>
<dbReference type="Proteomes" id="UP000790833">
    <property type="component" value="Unassembled WGS sequence"/>
</dbReference>
<dbReference type="Pfam" id="PF11578">
    <property type="entry name" value="DUF3237"/>
    <property type="match status" value="1"/>
</dbReference>
<accession>A0A9P7VDG0</accession>
<reference evidence="1" key="1">
    <citation type="submission" date="2021-03" db="EMBL/GenBank/DDBJ databases">
        <authorList>
            <person name="Palmer J.M."/>
        </authorList>
    </citation>
    <scope>NUCLEOTIDE SEQUENCE</scope>
    <source>
        <strain evidence="1">ARV_011</strain>
    </source>
</reference>
<evidence type="ECO:0000313" key="1">
    <source>
        <dbReference type="EMBL" id="KAG7195800.1"/>
    </source>
</evidence>
<gene>
    <name evidence="1" type="ORF">KQ657_002185</name>
</gene>
<keyword evidence="2" id="KW-1185">Reference proteome</keyword>
<dbReference type="EMBL" id="JAHMUF010000002">
    <property type="protein sequence ID" value="KAG7195800.1"/>
    <property type="molecule type" value="Genomic_DNA"/>
</dbReference>
<comment type="caution">
    <text evidence="1">The sequence shown here is derived from an EMBL/GenBank/DDBJ whole genome shotgun (WGS) entry which is preliminary data.</text>
</comment>
<dbReference type="RefSeq" id="XP_043051345.1">
    <property type="nucleotide sequence ID" value="XM_043192957.1"/>
</dbReference>